<dbReference type="AlphaFoldDB" id="A0A7Y9C6V7"/>
<dbReference type="SMART" id="SM00935">
    <property type="entry name" value="OmpH"/>
    <property type="match status" value="1"/>
</dbReference>
<dbReference type="SUPFAM" id="SSF111384">
    <property type="entry name" value="OmpH-like"/>
    <property type="match status" value="1"/>
</dbReference>
<proteinExistence type="predicted"/>
<comment type="caution">
    <text evidence="1">The sequence shown here is derived from an EMBL/GenBank/DDBJ whole genome shotgun (WGS) entry which is preliminary data.</text>
</comment>
<accession>A0A7Y9C6V7</accession>
<gene>
    <name evidence="1" type="ORF">HZF10_17470</name>
</gene>
<evidence type="ECO:0000313" key="1">
    <source>
        <dbReference type="EMBL" id="NYA72721.1"/>
    </source>
</evidence>
<dbReference type="Gene3D" id="3.30.910.20">
    <property type="entry name" value="Skp domain"/>
    <property type="match status" value="1"/>
</dbReference>
<organism evidence="1 2">
    <name type="scientific">Flavobacterium agri</name>
    <dbReference type="NCBI Taxonomy" id="2743471"/>
    <lineage>
        <taxon>Bacteria</taxon>
        <taxon>Pseudomonadati</taxon>
        <taxon>Bacteroidota</taxon>
        <taxon>Flavobacteriia</taxon>
        <taxon>Flavobacteriales</taxon>
        <taxon>Flavobacteriaceae</taxon>
        <taxon>Flavobacterium</taxon>
    </lineage>
</organism>
<dbReference type="InterPro" id="IPR005632">
    <property type="entry name" value="Chaperone_Skp"/>
</dbReference>
<dbReference type="Proteomes" id="UP000535020">
    <property type="component" value="Unassembled WGS sequence"/>
</dbReference>
<dbReference type="Pfam" id="PF03938">
    <property type="entry name" value="OmpH"/>
    <property type="match status" value="1"/>
</dbReference>
<evidence type="ECO:0000313" key="2">
    <source>
        <dbReference type="Proteomes" id="UP000535020"/>
    </source>
</evidence>
<dbReference type="RefSeq" id="WP_176007532.1">
    <property type="nucleotide sequence ID" value="NZ_JABWMI010000026.1"/>
</dbReference>
<reference evidence="1 2" key="1">
    <citation type="submission" date="2020-07" db="EMBL/GenBank/DDBJ databases">
        <authorList>
            <person name="Sun Q."/>
        </authorList>
    </citation>
    <scope>NUCLEOTIDE SEQUENCE [LARGE SCALE GENOMIC DNA]</scope>
    <source>
        <strain evidence="1 2">MAH-1</strain>
    </source>
</reference>
<name>A0A7Y9C6V7_9FLAO</name>
<protein>
    <submittedName>
        <fullName evidence="1">OmpH family outer membrane protein</fullName>
    </submittedName>
</protein>
<dbReference type="GO" id="GO:0051082">
    <property type="term" value="F:unfolded protein binding"/>
    <property type="evidence" value="ECO:0007669"/>
    <property type="project" value="InterPro"/>
</dbReference>
<keyword evidence="2" id="KW-1185">Reference proteome</keyword>
<dbReference type="EMBL" id="JACBJI010000011">
    <property type="protein sequence ID" value="NYA72721.1"/>
    <property type="molecule type" value="Genomic_DNA"/>
</dbReference>
<dbReference type="InterPro" id="IPR024930">
    <property type="entry name" value="Skp_dom_sf"/>
</dbReference>
<sequence>MKQNFSRTQLLVIVSVCILAFAGGALCVSAFSKKQVAYVDGRRLFDKFRMTIEAKKKGDQSIDGLNRQIESLYARMKVSSAGENARLVREIAHLQDSMRSFEQQFVSNQTRQIFARLKTYSTEFAQAKSYDLILAPQDETQVLFVQEQCDVTDELINYANKRYEGN</sequence>